<feature type="non-terminal residue" evidence="1">
    <location>
        <position position="1"/>
    </location>
</feature>
<evidence type="ECO:0000313" key="2">
    <source>
        <dbReference type="Proteomes" id="UP000195077"/>
    </source>
</evidence>
<name>A0A9X6KV33_BACTU</name>
<gene>
    <name evidence="1" type="ORF">BK775_23845</name>
</gene>
<protein>
    <submittedName>
        <fullName evidence="1">Phage tail protein</fullName>
    </submittedName>
</protein>
<dbReference type="Proteomes" id="UP000195077">
    <property type="component" value="Unassembled WGS sequence"/>
</dbReference>
<evidence type="ECO:0000313" key="1">
    <source>
        <dbReference type="EMBL" id="OUA20364.1"/>
    </source>
</evidence>
<organism evidence="1 2">
    <name type="scientific">Bacillus thuringiensis</name>
    <dbReference type="NCBI Taxonomy" id="1428"/>
    <lineage>
        <taxon>Bacteria</taxon>
        <taxon>Bacillati</taxon>
        <taxon>Bacillota</taxon>
        <taxon>Bacilli</taxon>
        <taxon>Bacillales</taxon>
        <taxon>Bacillaceae</taxon>
        <taxon>Bacillus</taxon>
        <taxon>Bacillus cereus group</taxon>
    </lineage>
</organism>
<dbReference type="AlphaFoldDB" id="A0A9X6KV33"/>
<comment type="caution">
    <text evidence="1">The sequence shown here is derived from an EMBL/GenBank/DDBJ whole genome shotgun (WGS) entry which is preliminary data.</text>
</comment>
<sequence length="19" mass="2467">IEWSGAIQFMEIRPRWRYK</sequence>
<proteinExistence type="predicted"/>
<dbReference type="EMBL" id="NFEN01000123">
    <property type="protein sequence ID" value="OUA20364.1"/>
    <property type="molecule type" value="Genomic_DNA"/>
</dbReference>
<reference evidence="1 2" key="1">
    <citation type="submission" date="2016-10" db="EMBL/GenBank/DDBJ databases">
        <title>Comparative genomics of Bacillus thuringiensis reveals a path to pathogens against multiple invertebrate hosts.</title>
        <authorList>
            <person name="Zheng J."/>
            <person name="Gao Q."/>
            <person name="Liu H."/>
            <person name="Peng D."/>
            <person name="Ruan L."/>
            <person name="Sun M."/>
        </authorList>
    </citation>
    <scope>NUCLEOTIDE SEQUENCE [LARGE SCALE GENOMIC DNA]</scope>
    <source>
        <strain evidence="1">I13</strain>
    </source>
</reference>
<accession>A0A9X6KV33</accession>